<gene>
    <name evidence="3" type="ORF">bsdtb5_12390</name>
</gene>
<feature type="domain" description="Thioredoxin" evidence="2">
    <location>
        <begin position="73"/>
        <end position="217"/>
    </location>
</feature>
<dbReference type="Proteomes" id="UP000595897">
    <property type="component" value="Chromosome"/>
</dbReference>
<dbReference type="GO" id="GO:0005975">
    <property type="term" value="P:carbohydrate metabolic process"/>
    <property type="evidence" value="ECO:0007669"/>
    <property type="project" value="InterPro"/>
</dbReference>
<dbReference type="InterPro" id="IPR013766">
    <property type="entry name" value="Thioredoxin_domain"/>
</dbReference>
<keyword evidence="1" id="KW-1133">Transmembrane helix</keyword>
<reference evidence="3 4" key="1">
    <citation type="submission" date="2020-11" db="EMBL/GenBank/DDBJ databases">
        <title>Draft genome sequencing of a Lachnospiraceae strain isolated from anoxic soil subjected to BSD treatment.</title>
        <authorList>
            <person name="Uek A."/>
            <person name="Tonouchi A."/>
        </authorList>
    </citation>
    <scope>NUCLEOTIDE SEQUENCE [LARGE SCALE GENOMIC DNA]</scope>
    <source>
        <strain evidence="3 4">TB5</strain>
    </source>
</reference>
<dbReference type="InterPro" id="IPR050553">
    <property type="entry name" value="Thioredoxin_ResA/DsbE_sf"/>
</dbReference>
<evidence type="ECO:0000313" key="3">
    <source>
        <dbReference type="EMBL" id="BCN29944.1"/>
    </source>
</evidence>
<name>A0A7R7ICI1_9FIRM</name>
<dbReference type="InterPro" id="IPR000866">
    <property type="entry name" value="AhpC/TSA"/>
</dbReference>
<dbReference type="EMBL" id="AP024169">
    <property type="protein sequence ID" value="BCN29944.1"/>
    <property type="molecule type" value="Genomic_DNA"/>
</dbReference>
<dbReference type="PANTHER" id="PTHR42852">
    <property type="entry name" value="THIOL:DISULFIDE INTERCHANGE PROTEIN DSBE"/>
    <property type="match status" value="1"/>
</dbReference>
<accession>A0A7R7ICI1</accession>
<keyword evidence="1" id="KW-0812">Transmembrane</keyword>
<evidence type="ECO:0000259" key="2">
    <source>
        <dbReference type="PROSITE" id="PS51352"/>
    </source>
</evidence>
<dbReference type="CDD" id="cd02966">
    <property type="entry name" value="TlpA_like_family"/>
    <property type="match status" value="1"/>
</dbReference>
<dbReference type="PROSITE" id="PS51352">
    <property type="entry name" value="THIOREDOXIN_2"/>
    <property type="match status" value="1"/>
</dbReference>
<feature type="transmembrane region" description="Helical" evidence="1">
    <location>
        <begin position="12"/>
        <end position="32"/>
    </location>
</feature>
<dbReference type="Pfam" id="PF00578">
    <property type="entry name" value="AhpC-TSA"/>
    <property type="match status" value="1"/>
</dbReference>
<dbReference type="InterPro" id="IPR012341">
    <property type="entry name" value="6hp_glycosidase-like_sf"/>
</dbReference>
<dbReference type="Gene3D" id="1.50.10.10">
    <property type="match status" value="1"/>
</dbReference>
<dbReference type="KEGG" id="ahb:bsdtb5_12390"/>
<dbReference type="SUPFAM" id="SSF48208">
    <property type="entry name" value="Six-hairpin glycosidases"/>
    <property type="match status" value="1"/>
</dbReference>
<dbReference type="AlphaFoldDB" id="A0A7R7ICI1"/>
<dbReference type="InterPro" id="IPR008928">
    <property type="entry name" value="6-hairpin_glycosidase_sf"/>
</dbReference>
<evidence type="ECO:0000313" key="4">
    <source>
        <dbReference type="Proteomes" id="UP000595897"/>
    </source>
</evidence>
<evidence type="ECO:0000256" key="1">
    <source>
        <dbReference type="SAM" id="Phobius"/>
    </source>
</evidence>
<sequence length="545" mass="62505">MNEERLKKIEKMLHKIFILIGVILLISIVLLIREKVEIKDRSTSQNNQVEDKTKVKNREEGLSDQTLLLPERCNVYEQVPDFSFVDTNGKEHSIKDYRGKTVIVTFWASWCSDCQQQMPLVNQFLEELKKYDNVEMILVNKLDHKKESKANAIKYLEKNNIDIDTYYDDGLKAYESLGVHNIPTTLFIDANGIVRAISPKQMTRVTIFDSYLQDAMTGSDVVTSNFITNSMMDEDGGIHNVYDKDKSKTLTSDVLSESEGAMLEYATIKEDQSLFYKTLQFIRKNMWTEGMVSWKVSNKKVSSTNALIDDFRIYQAIIQANRLWGGYTSDIEKYNVAFEKYAINNNHYVDCYDFSSKTYSNRLTLCFADFKAMQSLNAASDKYKVAYENTLSIVKKGLISSEFPLYYSWYNYDNNSYQTNDLNMAEAMVTLLHLAREDLIQQKTIDWLKQQMNNGGIKARYSVDGKVVEGYQYESTAIYALVSMIADEIGDKDLRALALKKMEIMRIHDTALSYNGAFGLEDGTGITSFDQIMPMIAYAVADKNP</sequence>
<dbReference type="SUPFAM" id="SSF52833">
    <property type="entry name" value="Thioredoxin-like"/>
    <property type="match status" value="1"/>
</dbReference>
<keyword evidence="4" id="KW-1185">Reference proteome</keyword>
<dbReference type="GO" id="GO:0016491">
    <property type="term" value="F:oxidoreductase activity"/>
    <property type="evidence" value="ECO:0007669"/>
    <property type="project" value="InterPro"/>
</dbReference>
<dbReference type="GO" id="GO:0016209">
    <property type="term" value="F:antioxidant activity"/>
    <property type="evidence" value="ECO:0007669"/>
    <property type="project" value="InterPro"/>
</dbReference>
<dbReference type="RefSeq" id="WP_271715198.1">
    <property type="nucleotide sequence ID" value="NZ_AP024169.1"/>
</dbReference>
<dbReference type="Gene3D" id="3.40.30.10">
    <property type="entry name" value="Glutaredoxin"/>
    <property type="match status" value="1"/>
</dbReference>
<dbReference type="PANTHER" id="PTHR42852:SF17">
    <property type="entry name" value="THIOREDOXIN-LIKE PROTEIN HI_1115"/>
    <property type="match status" value="1"/>
</dbReference>
<proteinExistence type="predicted"/>
<protein>
    <recommendedName>
        <fullName evidence="2">Thioredoxin domain-containing protein</fullName>
    </recommendedName>
</protein>
<keyword evidence="1" id="KW-0472">Membrane</keyword>
<dbReference type="InterPro" id="IPR036249">
    <property type="entry name" value="Thioredoxin-like_sf"/>
</dbReference>
<organism evidence="3 4">
    <name type="scientific">Anaeromicropila herbilytica</name>
    <dbReference type="NCBI Taxonomy" id="2785025"/>
    <lineage>
        <taxon>Bacteria</taxon>
        <taxon>Bacillati</taxon>
        <taxon>Bacillota</taxon>
        <taxon>Clostridia</taxon>
        <taxon>Lachnospirales</taxon>
        <taxon>Lachnospiraceae</taxon>
        <taxon>Anaeromicropila</taxon>
    </lineage>
</organism>